<evidence type="ECO:0000256" key="12">
    <source>
        <dbReference type="ARBA" id="ARBA00046288"/>
    </source>
</evidence>
<dbReference type="GO" id="GO:0061630">
    <property type="term" value="F:ubiquitin protein ligase activity"/>
    <property type="evidence" value="ECO:0007669"/>
    <property type="project" value="UniProtKB-EC"/>
</dbReference>
<keyword evidence="7 15" id="KW-0812">Transmembrane</keyword>
<keyword evidence="6" id="KW-0808">Transferase</keyword>
<evidence type="ECO:0000313" key="17">
    <source>
        <dbReference type="EMBL" id="KAK8392826.1"/>
    </source>
</evidence>
<feature type="domain" description="ZNRF-3 ectodomain" evidence="16">
    <location>
        <begin position="1"/>
        <end position="110"/>
    </location>
</feature>
<evidence type="ECO:0000256" key="6">
    <source>
        <dbReference type="ARBA" id="ARBA00022679"/>
    </source>
</evidence>
<accession>A0AAW0U1N3</accession>
<gene>
    <name evidence="17" type="ORF">O3P69_014934</name>
</gene>
<evidence type="ECO:0000256" key="15">
    <source>
        <dbReference type="SAM" id="Phobius"/>
    </source>
</evidence>
<keyword evidence="9" id="KW-0833">Ubl conjugation pathway</keyword>
<proteinExistence type="predicted"/>
<comment type="catalytic activity">
    <reaction evidence="1">
        <text>S-ubiquitinyl-[E2 ubiquitin-conjugating enzyme]-L-cysteine + [acceptor protein]-L-lysine = [E2 ubiquitin-conjugating enzyme]-L-cysteine + N(6)-ubiquitinyl-[acceptor protein]-L-lysine.</text>
        <dbReference type="EC" id="2.3.2.27"/>
    </reaction>
</comment>
<feature type="compositionally biased region" description="Basic residues" evidence="14">
    <location>
        <begin position="207"/>
        <end position="226"/>
    </location>
</feature>
<protein>
    <recommendedName>
        <fullName evidence="4">RING-type E3 ubiquitin transferase</fullName>
        <ecNumber evidence="4">2.3.2.27</ecNumber>
    </recommendedName>
</protein>
<evidence type="ECO:0000256" key="2">
    <source>
        <dbReference type="ARBA" id="ARBA00004236"/>
    </source>
</evidence>
<keyword evidence="11 15" id="KW-0472">Membrane</keyword>
<dbReference type="Pfam" id="PF18212">
    <property type="entry name" value="ZNRF_3_ecto"/>
    <property type="match status" value="1"/>
</dbReference>
<feature type="compositionally biased region" description="Basic and acidic residues" evidence="14">
    <location>
        <begin position="549"/>
        <end position="559"/>
    </location>
</feature>
<comment type="caution">
    <text evidence="17">The sequence shown here is derived from an EMBL/GenBank/DDBJ whole genome shotgun (WGS) entry which is preliminary data.</text>
</comment>
<keyword evidence="8" id="KW-0732">Signal</keyword>
<feature type="compositionally biased region" description="Pro residues" evidence="14">
    <location>
        <begin position="586"/>
        <end position="598"/>
    </location>
</feature>
<feature type="compositionally biased region" description="Gly residues" evidence="14">
    <location>
        <begin position="486"/>
        <end position="495"/>
    </location>
</feature>
<feature type="compositionally biased region" description="Low complexity" evidence="14">
    <location>
        <begin position="672"/>
        <end position="694"/>
    </location>
</feature>
<feature type="compositionally biased region" description="Pro residues" evidence="14">
    <location>
        <begin position="438"/>
        <end position="456"/>
    </location>
</feature>
<sequence>MHPAALCESVRNDGLDYEFGWVGFFKPEVVPDLPKKCQSVYAMARYAMERGATAILVDIDGLVAAQEELFEEVAAQDLLKRPVVVLFPAQATKLQSIIIRRPMVIHARIELPPARDHFDLGIFLTCFFLIVLVCLAIVVKMRWRRNNKQNTLAQQAKRALNKMECRRYKEKKKDEKQRIKEVEEEEGEEVVVVVAVVVGGVVTPRKEGKKRKRKKRRRKKGKKKRKAAMRFPYCRRDLRCAWCAWRSTAPTRSFACCRANTSFTARAWIPWLLQHRTCPLCNYNIIEGCYESPPATCTAAPPLPPAPPLYSTPPPGQQAACGHPGCPALLGGGYSPLPPGYISPPPGYSSPPLAPMACTGAGGVASGYASPALGLQHAHHPHASFLGSLAGYGLAASCGYGAAAPAAPRGFGGGCGHASCLMYPPAPTHDPRCGHGHVPPPHAAPHGPPPHGPPPGSSSEETEHQIVSVEVQHHGAAGPRPVTFQAGGGSGGGRGPLPAAPLSREQLAPFLAALAALQEERRGGSEASDASSSLDNLSCEVLPPSSPRRSLESLQERTARPRRHPQQESPPEEEARTRRMTRRPPWVNPGLPPPPSTHPPLAHHIHTMPEVAIAAPPAHASHLVAPTVSTATTTVPGAVRLSGDFSLGPEAASLRRPHLPPPLHQAAHRLSLHSDGSSSSSSNSSTSSSSSSASPPEPPLTHPRTLKEAPALACRGLLRTLTCALRSAEKTESRGGVEAMMWEVYGAEDLARHSKARQRGAFDESPGETKVNLVVNFLLMGVDEEKVDSFRIQKEWAELDTCGIQVQKASCGSDWKSSTANVAGNEAACWRRWNASWWLPAAVASPLPRSYLATVIVILPVYPICRLSQMQASVNQRRPFPQCASKHCGKSVRCITVRSKPLHCVADKDTPVDILGGAWGPNTPIILRTPTNTLVILSSPTTTPSKPYTPTKTRATNSSPKNSPISPSFKTFIQQEMATLRNTSPLQAVLSMGSFWSPHASRAALDSSPGFPKVSLTSTTSAVSPWKGAGPVPFSPSLFIVQAALLADGSLRTGGYRSLHCYR</sequence>
<feature type="region of interest" description="Disordered" evidence="14">
    <location>
        <begin position="432"/>
        <end position="501"/>
    </location>
</feature>
<evidence type="ECO:0000313" key="18">
    <source>
        <dbReference type="Proteomes" id="UP001487740"/>
    </source>
</evidence>
<comment type="subcellular location">
    <subcellularLocation>
        <location evidence="2">Cell membrane</location>
    </subcellularLocation>
    <subcellularLocation>
        <location evidence="12">Endomembrane system</location>
        <topology evidence="12">Single-pass type I membrane protein</topology>
    </subcellularLocation>
</comment>
<dbReference type="GO" id="GO:0005886">
    <property type="term" value="C:plasma membrane"/>
    <property type="evidence" value="ECO:0007669"/>
    <property type="project" value="UniProtKB-SubCell"/>
</dbReference>
<evidence type="ECO:0000256" key="13">
    <source>
        <dbReference type="SAM" id="Coils"/>
    </source>
</evidence>
<organism evidence="17 18">
    <name type="scientific">Scylla paramamosain</name>
    <name type="common">Mud crab</name>
    <dbReference type="NCBI Taxonomy" id="85552"/>
    <lineage>
        <taxon>Eukaryota</taxon>
        <taxon>Metazoa</taxon>
        <taxon>Ecdysozoa</taxon>
        <taxon>Arthropoda</taxon>
        <taxon>Crustacea</taxon>
        <taxon>Multicrustacea</taxon>
        <taxon>Malacostraca</taxon>
        <taxon>Eumalacostraca</taxon>
        <taxon>Eucarida</taxon>
        <taxon>Decapoda</taxon>
        <taxon>Pleocyemata</taxon>
        <taxon>Brachyura</taxon>
        <taxon>Eubrachyura</taxon>
        <taxon>Portunoidea</taxon>
        <taxon>Portunidae</taxon>
        <taxon>Portuninae</taxon>
        <taxon>Scylla</taxon>
    </lineage>
</organism>
<feature type="region of interest" description="Disordered" evidence="14">
    <location>
        <begin position="205"/>
        <end position="226"/>
    </location>
</feature>
<evidence type="ECO:0000256" key="4">
    <source>
        <dbReference type="ARBA" id="ARBA00012483"/>
    </source>
</evidence>
<feature type="coiled-coil region" evidence="13">
    <location>
        <begin position="146"/>
        <end position="185"/>
    </location>
</feature>
<dbReference type="Proteomes" id="UP001487740">
    <property type="component" value="Unassembled WGS sequence"/>
</dbReference>
<evidence type="ECO:0000256" key="3">
    <source>
        <dbReference type="ARBA" id="ARBA00004906"/>
    </source>
</evidence>
<feature type="region of interest" description="Disordered" evidence="14">
    <location>
        <begin position="522"/>
        <end position="602"/>
    </location>
</feature>
<keyword evidence="18" id="KW-1185">Reference proteome</keyword>
<keyword evidence="10 15" id="KW-1133">Transmembrane helix</keyword>
<evidence type="ECO:0000256" key="11">
    <source>
        <dbReference type="ARBA" id="ARBA00023136"/>
    </source>
</evidence>
<evidence type="ECO:0000256" key="8">
    <source>
        <dbReference type="ARBA" id="ARBA00022729"/>
    </source>
</evidence>
<dbReference type="EMBL" id="JARAKH010000022">
    <property type="protein sequence ID" value="KAK8392826.1"/>
    <property type="molecule type" value="Genomic_DNA"/>
</dbReference>
<reference evidence="17 18" key="1">
    <citation type="submission" date="2023-03" db="EMBL/GenBank/DDBJ databases">
        <title>High-quality genome of Scylla paramamosain provides insights in environmental adaptation.</title>
        <authorList>
            <person name="Zhang L."/>
        </authorList>
    </citation>
    <scope>NUCLEOTIDE SEQUENCE [LARGE SCALE GENOMIC DNA]</scope>
    <source>
        <strain evidence="17">LZ_2023a</strain>
        <tissue evidence="17">Muscle</tissue>
    </source>
</reference>
<dbReference type="PANTHER" id="PTHR16200">
    <property type="entry name" value="RING ZINC FINGER"/>
    <property type="match status" value="1"/>
</dbReference>
<dbReference type="EC" id="2.3.2.27" evidence="4"/>
<name>A0AAW0U1N3_SCYPA</name>
<evidence type="ECO:0000256" key="14">
    <source>
        <dbReference type="SAM" id="MobiDB-lite"/>
    </source>
</evidence>
<feature type="compositionally biased region" description="Low complexity" evidence="14">
    <location>
        <begin position="525"/>
        <end position="543"/>
    </location>
</feature>
<evidence type="ECO:0000256" key="7">
    <source>
        <dbReference type="ARBA" id="ARBA00022692"/>
    </source>
</evidence>
<dbReference type="AlphaFoldDB" id="A0AAW0U1N3"/>
<dbReference type="GO" id="GO:0012505">
    <property type="term" value="C:endomembrane system"/>
    <property type="evidence" value="ECO:0007669"/>
    <property type="project" value="UniProtKB-SubCell"/>
</dbReference>
<keyword evidence="5" id="KW-1003">Cell membrane</keyword>
<feature type="transmembrane region" description="Helical" evidence="15">
    <location>
        <begin position="120"/>
        <end position="139"/>
    </location>
</feature>
<evidence type="ECO:0000256" key="9">
    <source>
        <dbReference type="ARBA" id="ARBA00022786"/>
    </source>
</evidence>
<evidence type="ECO:0000256" key="1">
    <source>
        <dbReference type="ARBA" id="ARBA00000900"/>
    </source>
</evidence>
<dbReference type="Gene3D" id="3.50.30.30">
    <property type="match status" value="1"/>
</dbReference>
<feature type="region of interest" description="Disordered" evidence="14">
    <location>
        <begin position="939"/>
        <end position="966"/>
    </location>
</feature>
<dbReference type="InterPro" id="IPR040700">
    <property type="entry name" value="ZNRF-3_ecto"/>
</dbReference>
<feature type="region of interest" description="Disordered" evidence="14">
    <location>
        <begin position="670"/>
        <end position="704"/>
    </location>
</feature>
<evidence type="ECO:0000259" key="16">
    <source>
        <dbReference type="Pfam" id="PF18212"/>
    </source>
</evidence>
<comment type="pathway">
    <text evidence="3">Protein modification; protein ubiquitination.</text>
</comment>
<evidence type="ECO:0000256" key="5">
    <source>
        <dbReference type="ARBA" id="ARBA00022475"/>
    </source>
</evidence>
<evidence type="ECO:0000256" key="10">
    <source>
        <dbReference type="ARBA" id="ARBA00022989"/>
    </source>
</evidence>
<keyword evidence="13" id="KW-0175">Coiled coil</keyword>
<dbReference type="InterPro" id="IPR051073">
    <property type="entry name" value="ZNRF3_Arkadia_E3_ligases"/>
</dbReference>